<comment type="similarity">
    <text evidence="4">Belongs to the GST superfamily.</text>
</comment>
<dbReference type="InterPro" id="IPR010987">
    <property type="entry name" value="Glutathione-S-Trfase_C-like"/>
</dbReference>
<evidence type="ECO:0000256" key="1">
    <source>
        <dbReference type="ARBA" id="ARBA00012452"/>
    </source>
</evidence>
<dbReference type="OrthoDB" id="4951845at2759"/>
<name>A0A067KB58_JATCU</name>
<dbReference type="InterPro" id="IPR004045">
    <property type="entry name" value="Glutathione_S-Trfase_N"/>
</dbReference>
<dbReference type="EC" id="2.5.1.18" evidence="1"/>
<dbReference type="Pfam" id="PF00043">
    <property type="entry name" value="GST_C"/>
    <property type="match status" value="1"/>
</dbReference>
<dbReference type="GO" id="GO:0004364">
    <property type="term" value="F:glutathione transferase activity"/>
    <property type="evidence" value="ECO:0007669"/>
    <property type="project" value="UniProtKB-EC"/>
</dbReference>
<organism evidence="7 8">
    <name type="scientific">Jatropha curcas</name>
    <name type="common">Barbados nut</name>
    <dbReference type="NCBI Taxonomy" id="180498"/>
    <lineage>
        <taxon>Eukaryota</taxon>
        <taxon>Viridiplantae</taxon>
        <taxon>Streptophyta</taxon>
        <taxon>Embryophyta</taxon>
        <taxon>Tracheophyta</taxon>
        <taxon>Spermatophyta</taxon>
        <taxon>Magnoliopsida</taxon>
        <taxon>eudicotyledons</taxon>
        <taxon>Gunneridae</taxon>
        <taxon>Pentapetalae</taxon>
        <taxon>rosids</taxon>
        <taxon>fabids</taxon>
        <taxon>Malpighiales</taxon>
        <taxon>Euphorbiaceae</taxon>
        <taxon>Crotonoideae</taxon>
        <taxon>Jatropheae</taxon>
        <taxon>Jatropha</taxon>
    </lineage>
</organism>
<dbReference type="InterPro" id="IPR045074">
    <property type="entry name" value="GST_C_Tau"/>
</dbReference>
<dbReference type="InterPro" id="IPR036282">
    <property type="entry name" value="Glutathione-S-Trfase_C_sf"/>
</dbReference>
<dbReference type="KEGG" id="jcu:105638460"/>
<dbReference type="Pfam" id="PF02798">
    <property type="entry name" value="GST_N"/>
    <property type="match status" value="1"/>
</dbReference>
<dbReference type="CDD" id="cd03185">
    <property type="entry name" value="GST_C_Tau"/>
    <property type="match status" value="1"/>
</dbReference>
<feature type="domain" description="GST N-terminal" evidence="5">
    <location>
        <begin position="3"/>
        <end position="82"/>
    </location>
</feature>
<dbReference type="AlphaFoldDB" id="A0A067KB58"/>
<dbReference type="PANTHER" id="PTHR11260:SF679">
    <property type="entry name" value="GLUTATHIONE TRANSFERASE"/>
    <property type="match status" value="1"/>
</dbReference>
<dbReference type="FunFam" id="1.20.1050.10:FF:000012">
    <property type="entry name" value="Tau class glutathione S-transferase"/>
    <property type="match status" value="1"/>
</dbReference>
<dbReference type="SFLD" id="SFLDS00019">
    <property type="entry name" value="Glutathione_Transferase_(cytos"/>
    <property type="match status" value="1"/>
</dbReference>
<dbReference type="Gene3D" id="3.40.30.10">
    <property type="entry name" value="Glutaredoxin"/>
    <property type="match status" value="1"/>
</dbReference>
<dbReference type="FunFam" id="3.40.30.10:FF:000014">
    <property type="entry name" value="Tau class glutathione S-transferase"/>
    <property type="match status" value="1"/>
</dbReference>
<dbReference type="GO" id="GO:0006749">
    <property type="term" value="P:glutathione metabolic process"/>
    <property type="evidence" value="ECO:0007669"/>
    <property type="project" value="InterPro"/>
</dbReference>
<evidence type="ECO:0000256" key="2">
    <source>
        <dbReference type="ARBA" id="ARBA00022679"/>
    </source>
</evidence>
<proteinExistence type="inferred from homology"/>
<dbReference type="GO" id="GO:0005737">
    <property type="term" value="C:cytoplasm"/>
    <property type="evidence" value="ECO:0007669"/>
    <property type="project" value="TreeGrafter"/>
</dbReference>
<dbReference type="InterPro" id="IPR045073">
    <property type="entry name" value="Omega/Tau-like"/>
</dbReference>
<evidence type="ECO:0000313" key="7">
    <source>
        <dbReference type="EMBL" id="KDP33367.1"/>
    </source>
</evidence>
<dbReference type="Proteomes" id="UP000027138">
    <property type="component" value="Unassembled WGS sequence"/>
</dbReference>
<dbReference type="InterPro" id="IPR036249">
    <property type="entry name" value="Thioredoxin-like_sf"/>
</dbReference>
<accession>A0A067KB58</accession>
<dbReference type="SFLD" id="SFLDG00358">
    <property type="entry name" value="Main_(cytGST)"/>
    <property type="match status" value="1"/>
</dbReference>
<comment type="catalytic activity">
    <reaction evidence="3">
        <text>RX + glutathione = an S-substituted glutathione + a halide anion + H(+)</text>
        <dbReference type="Rhea" id="RHEA:16437"/>
        <dbReference type="ChEBI" id="CHEBI:15378"/>
        <dbReference type="ChEBI" id="CHEBI:16042"/>
        <dbReference type="ChEBI" id="CHEBI:17792"/>
        <dbReference type="ChEBI" id="CHEBI:57925"/>
        <dbReference type="ChEBI" id="CHEBI:90779"/>
        <dbReference type="EC" id="2.5.1.18"/>
    </reaction>
</comment>
<reference evidence="7 8" key="1">
    <citation type="journal article" date="2014" name="PLoS ONE">
        <title>Global Analysis of Gene Expression Profiles in Physic Nut (Jatropha curcas L.) Seedlings Exposed to Salt Stress.</title>
        <authorList>
            <person name="Zhang L."/>
            <person name="Zhang C."/>
            <person name="Wu P."/>
            <person name="Chen Y."/>
            <person name="Li M."/>
            <person name="Jiang H."/>
            <person name="Wu G."/>
        </authorList>
    </citation>
    <scope>NUCLEOTIDE SEQUENCE [LARGE SCALE GENOMIC DNA]</scope>
    <source>
        <strain evidence="8">cv. GZQX0401</strain>
        <tissue evidence="7">Young leaves</tissue>
    </source>
</reference>
<dbReference type="PROSITE" id="PS50404">
    <property type="entry name" value="GST_NTER"/>
    <property type="match status" value="1"/>
</dbReference>
<dbReference type="SUPFAM" id="SSF52833">
    <property type="entry name" value="Thioredoxin-like"/>
    <property type="match status" value="1"/>
</dbReference>
<dbReference type="InterPro" id="IPR004046">
    <property type="entry name" value="GST_C"/>
</dbReference>
<feature type="domain" description="GST C-terminal" evidence="6">
    <location>
        <begin position="87"/>
        <end position="212"/>
    </location>
</feature>
<dbReference type="Gene3D" id="1.20.1050.10">
    <property type="match status" value="1"/>
</dbReference>
<gene>
    <name evidence="7" type="ORF">JCGZ_12916</name>
</gene>
<evidence type="ECO:0000256" key="4">
    <source>
        <dbReference type="RuleBase" id="RU003494"/>
    </source>
</evidence>
<evidence type="ECO:0000313" key="8">
    <source>
        <dbReference type="Proteomes" id="UP000027138"/>
    </source>
</evidence>
<sequence>MGTEVKLYGVCASPYNWRVVLALKQKGIEFEFIEEDLSNKSQMLLEYNPVHKKIPVLVHGGKPVCESIVILEYIEEKWPHNPLLPSDPYEKAVARFWLKFANDKFPAIIRMVLASGEEREEAIKETLEMLQTLEEHGLIREKKFFGDDKINMVDIAFSGIARYLEPIESYLGIKLLEADKFPNLLAWINNFKEVPIVKDTLPPLKPPQKKLD</sequence>
<dbReference type="PROSITE" id="PS50405">
    <property type="entry name" value="GST_CTER"/>
    <property type="match status" value="1"/>
</dbReference>
<dbReference type="PANTHER" id="PTHR11260">
    <property type="entry name" value="GLUTATHIONE S-TRANSFERASE, GST, SUPERFAMILY, GST DOMAIN CONTAINING"/>
    <property type="match status" value="1"/>
</dbReference>
<dbReference type="SUPFAM" id="SSF47616">
    <property type="entry name" value="GST C-terminal domain-like"/>
    <property type="match status" value="1"/>
</dbReference>
<dbReference type="CDD" id="cd03058">
    <property type="entry name" value="GST_N_Tau"/>
    <property type="match status" value="1"/>
</dbReference>
<evidence type="ECO:0000259" key="5">
    <source>
        <dbReference type="PROSITE" id="PS50404"/>
    </source>
</evidence>
<protein>
    <recommendedName>
        <fullName evidence="1">glutathione transferase</fullName>
        <ecNumber evidence="1">2.5.1.18</ecNumber>
    </recommendedName>
</protein>
<keyword evidence="8" id="KW-1185">Reference proteome</keyword>
<dbReference type="InterPro" id="IPR040079">
    <property type="entry name" value="Glutathione_S-Trfase"/>
</dbReference>
<evidence type="ECO:0000259" key="6">
    <source>
        <dbReference type="PROSITE" id="PS50405"/>
    </source>
</evidence>
<evidence type="ECO:0000256" key="3">
    <source>
        <dbReference type="ARBA" id="ARBA00047960"/>
    </source>
</evidence>
<dbReference type="SFLD" id="SFLDG01152">
    <property type="entry name" value="Main.3:_Omega-_and_Tau-like"/>
    <property type="match status" value="1"/>
</dbReference>
<keyword evidence="2" id="KW-0808">Transferase</keyword>
<dbReference type="EMBL" id="KK914543">
    <property type="protein sequence ID" value="KDP33367.1"/>
    <property type="molecule type" value="Genomic_DNA"/>
</dbReference>
<dbReference type="STRING" id="180498.A0A067KB58"/>